<evidence type="ECO:0008006" key="4">
    <source>
        <dbReference type="Google" id="ProtNLM"/>
    </source>
</evidence>
<keyword evidence="3" id="KW-1185">Reference proteome</keyword>
<feature type="transmembrane region" description="Helical" evidence="1">
    <location>
        <begin position="94"/>
        <end position="115"/>
    </location>
</feature>
<evidence type="ECO:0000313" key="2">
    <source>
        <dbReference type="EMBL" id="MDO6962356.1"/>
    </source>
</evidence>
<reference evidence="2" key="2">
    <citation type="submission" date="2023-07" db="EMBL/GenBank/DDBJ databases">
        <authorList>
            <person name="Shen H."/>
        </authorList>
    </citation>
    <scope>NUCLEOTIDE SEQUENCE</scope>
    <source>
        <strain evidence="2">TNR-22</strain>
    </source>
</reference>
<comment type="caution">
    <text evidence="2">The sequence shown here is derived from an EMBL/GenBank/DDBJ whole genome shotgun (WGS) entry which is preliminary data.</text>
</comment>
<keyword evidence="1" id="KW-1133">Transmembrane helix</keyword>
<keyword evidence="1" id="KW-0812">Transmembrane</keyword>
<evidence type="ECO:0000313" key="3">
    <source>
        <dbReference type="Proteomes" id="UP001174932"/>
    </source>
</evidence>
<sequence>MVKARTLSSPGTPLRYDAGNRLVSVSFERDPSEYADILLTADRFTQPGRKLRFWQVALSALGAGSAVGLAMEAYRRFLLPDLVDTAIIPPLPVVVLQFLPFVLLIVAAALARSWYQHGKKRRALIAQFAPDQFIDIDIYENGIEASHGDIITWLPWTSVREVAQVKGRIEIIGETFVTYLPERAFPDTANFRMAAAQIELQFGLSRPAPAPAAPAIVAAAETEASSEQEAA</sequence>
<dbReference type="RefSeq" id="WP_304374145.1">
    <property type="nucleotide sequence ID" value="NZ_JAUOZU010000001.1"/>
</dbReference>
<evidence type="ECO:0000256" key="1">
    <source>
        <dbReference type="SAM" id="Phobius"/>
    </source>
</evidence>
<name>A0ABT8YF57_9HYPH</name>
<feature type="transmembrane region" description="Helical" evidence="1">
    <location>
        <begin position="53"/>
        <end position="74"/>
    </location>
</feature>
<reference evidence="2" key="1">
    <citation type="journal article" date="2015" name="Int. J. Syst. Evol. Microbiol.">
        <title>Rhizobium alvei sp. nov., isolated from a freshwater river.</title>
        <authorList>
            <person name="Sheu S.Y."/>
            <person name="Huang H.W."/>
            <person name="Young C.C."/>
            <person name="Chen W.M."/>
        </authorList>
    </citation>
    <scope>NUCLEOTIDE SEQUENCE</scope>
    <source>
        <strain evidence="2">TNR-22</strain>
    </source>
</reference>
<proteinExistence type="predicted"/>
<gene>
    <name evidence="2" type="ORF">Q4481_00215</name>
</gene>
<accession>A0ABT8YF57</accession>
<keyword evidence="1" id="KW-0472">Membrane</keyword>
<protein>
    <recommendedName>
        <fullName evidence="4">YcxB-like protein domain-containing protein</fullName>
    </recommendedName>
</protein>
<dbReference type="Proteomes" id="UP001174932">
    <property type="component" value="Unassembled WGS sequence"/>
</dbReference>
<dbReference type="EMBL" id="JAUOZU010000001">
    <property type="protein sequence ID" value="MDO6962356.1"/>
    <property type="molecule type" value="Genomic_DNA"/>
</dbReference>
<organism evidence="2 3">
    <name type="scientific">Rhizobium alvei</name>
    <dbReference type="NCBI Taxonomy" id="1132659"/>
    <lineage>
        <taxon>Bacteria</taxon>
        <taxon>Pseudomonadati</taxon>
        <taxon>Pseudomonadota</taxon>
        <taxon>Alphaproteobacteria</taxon>
        <taxon>Hyphomicrobiales</taxon>
        <taxon>Rhizobiaceae</taxon>
        <taxon>Rhizobium/Agrobacterium group</taxon>
        <taxon>Rhizobium</taxon>
    </lineage>
</organism>